<dbReference type="InterPro" id="IPR033653">
    <property type="entry name" value="NTP-PPase_DR2231-like"/>
</dbReference>
<feature type="non-terminal residue" evidence="2">
    <location>
        <position position="116"/>
    </location>
</feature>
<dbReference type="Pfam" id="PF01503">
    <property type="entry name" value="PRA-PH"/>
    <property type="match status" value="1"/>
</dbReference>
<feature type="non-terminal residue" evidence="2">
    <location>
        <position position="1"/>
    </location>
</feature>
<dbReference type="Gene3D" id="1.10.3420.10">
    <property type="entry name" value="putative ntp pyrophosphohydrolase like domain"/>
    <property type="match status" value="1"/>
</dbReference>
<sequence>MSNFEKVKNFMITYGQEVKESASFPDENIIKLRLKLIKEELEELEQALNDKNLLEVADALTDILYVTYGAGHSFGINLDACFEEVQRSNMSKLGEDGKPIYNEYGKVMKGPNFSKP</sequence>
<dbReference type="SUPFAM" id="SSF101386">
    <property type="entry name" value="all-alpha NTP pyrophosphatases"/>
    <property type="match status" value="1"/>
</dbReference>
<dbReference type="InterPro" id="IPR023292">
    <property type="entry name" value="NTP_PyroPHydrolase-like_dom_sf"/>
</dbReference>
<dbReference type="InterPro" id="IPR021130">
    <property type="entry name" value="PRib-ATP_PPHydrolase-like"/>
</dbReference>
<evidence type="ECO:0000313" key="2">
    <source>
        <dbReference type="EMBL" id="SVB15709.1"/>
    </source>
</evidence>
<accession>A0A382BQ36</accession>
<keyword evidence="1" id="KW-0175">Coiled coil</keyword>
<evidence type="ECO:0008006" key="3">
    <source>
        <dbReference type="Google" id="ProtNLM"/>
    </source>
</evidence>
<name>A0A382BQ36_9ZZZZ</name>
<evidence type="ECO:0000256" key="1">
    <source>
        <dbReference type="SAM" id="Coils"/>
    </source>
</evidence>
<dbReference type="EMBL" id="UINC01030773">
    <property type="protein sequence ID" value="SVB15709.1"/>
    <property type="molecule type" value="Genomic_DNA"/>
</dbReference>
<dbReference type="CDD" id="cd11530">
    <property type="entry name" value="NTP-PPase_DR2231_like"/>
    <property type="match status" value="1"/>
</dbReference>
<feature type="coiled-coil region" evidence="1">
    <location>
        <begin position="27"/>
        <end position="57"/>
    </location>
</feature>
<gene>
    <name evidence="2" type="ORF">METZ01_LOCUS168563</name>
</gene>
<protein>
    <recommendedName>
        <fullName evidence="3">Phosphoribosyl-ATP diphosphatase</fullName>
    </recommendedName>
</protein>
<proteinExistence type="predicted"/>
<organism evidence="2">
    <name type="scientific">marine metagenome</name>
    <dbReference type="NCBI Taxonomy" id="408172"/>
    <lineage>
        <taxon>unclassified sequences</taxon>
        <taxon>metagenomes</taxon>
        <taxon>ecological metagenomes</taxon>
    </lineage>
</organism>
<reference evidence="2" key="1">
    <citation type="submission" date="2018-05" db="EMBL/GenBank/DDBJ databases">
        <authorList>
            <person name="Lanie J.A."/>
            <person name="Ng W.-L."/>
            <person name="Kazmierczak K.M."/>
            <person name="Andrzejewski T.M."/>
            <person name="Davidsen T.M."/>
            <person name="Wayne K.J."/>
            <person name="Tettelin H."/>
            <person name="Glass J.I."/>
            <person name="Rusch D."/>
            <person name="Podicherti R."/>
            <person name="Tsui H.-C.T."/>
            <person name="Winkler M.E."/>
        </authorList>
    </citation>
    <scope>NUCLEOTIDE SEQUENCE</scope>
</reference>
<dbReference type="AlphaFoldDB" id="A0A382BQ36"/>